<dbReference type="InterPro" id="IPR014718">
    <property type="entry name" value="GH-type_carb-bd"/>
</dbReference>
<feature type="domain" description="Glycosyl-hydrolase 97 catalytic" evidence="2">
    <location>
        <begin position="314"/>
        <end position="490"/>
    </location>
</feature>
<dbReference type="Gene3D" id="2.70.98.10">
    <property type="match status" value="1"/>
</dbReference>
<name>A0ABN3VGV0_9PSEU</name>
<dbReference type="InterPro" id="IPR029483">
    <property type="entry name" value="GH97_C"/>
</dbReference>
<dbReference type="Pfam" id="PF14509">
    <property type="entry name" value="GH97_C"/>
    <property type="match status" value="1"/>
</dbReference>
<keyword evidence="5" id="KW-0378">Hydrolase</keyword>
<dbReference type="Proteomes" id="UP001500979">
    <property type="component" value="Unassembled WGS sequence"/>
</dbReference>
<accession>A0ABN3VGV0</accession>
<reference evidence="5 6" key="1">
    <citation type="journal article" date="2019" name="Int. J. Syst. Evol. Microbiol.">
        <title>The Global Catalogue of Microorganisms (GCM) 10K type strain sequencing project: providing services to taxonomists for standard genome sequencing and annotation.</title>
        <authorList>
            <consortium name="The Broad Institute Genomics Platform"/>
            <consortium name="The Broad Institute Genome Sequencing Center for Infectious Disease"/>
            <person name="Wu L."/>
            <person name="Ma J."/>
        </authorList>
    </citation>
    <scope>NUCLEOTIDE SEQUENCE [LARGE SCALE GENOMIC DNA]</scope>
    <source>
        <strain evidence="5 6">JCM 9383</strain>
    </source>
</reference>
<evidence type="ECO:0000256" key="1">
    <source>
        <dbReference type="SAM" id="SignalP"/>
    </source>
</evidence>
<feature type="signal peptide" evidence="1">
    <location>
        <begin position="1"/>
        <end position="29"/>
    </location>
</feature>
<evidence type="ECO:0000259" key="4">
    <source>
        <dbReference type="Pfam" id="PF14509"/>
    </source>
</evidence>
<dbReference type="EMBL" id="BAAAUX010000016">
    <property type="protein sequence ID" value="GAA2801677.1"/>
    <property type="molecule type" value="Genomic_DNA"/>
</dbReference>
<comment type="caution">
    <text evidence="5">The sequence shown here is derived from an EMBL/GenBank/DDBJ whole genome shotgun (WGS) entry which is preliminary data.</text>
</comment>
<gene>
    <name evidence="5" type="ORF">GCM10010470_40900</name>
</gene>
<proteinExistence type="predicted"/>
<feature type="chain" id="PRO_5045516422" evidence="1">
    <location>
        <begin position="30"/>
        <end position="711"/>
    </location>
</feature>
<protein>
    <submittedName>
        <fullName evidence="5">Glycoside hydrolase family 97 protein</fullName>
    </submittedName>
</protein>
<dbReference type="InterPro" id="IPR052720">
    <property type="entry name" value="Glycosyl_hydrolase_97"/>
</dbReference>
<dbReference type="PANTHER" id="PTHR35803">
    <property type="entry name" value="GLUCAN 1,4-ALPHA-GLUCOSIDASE SUSB-RELATED"/>
    <property type="match status" value="1"/>
</dbReference>
<dbReference type="InterPro" id="IPR013785">
    <property type="entry name" value="Aldolase_TIM"/>
</dbReference>
<dbReference type="Pfam" id="PF14508">
    <property type="entry name" value="GH97_N"/>
    <property type="match status" value="1"/>
</dbReference>
<feature type="domain" description="Glycosyl-hydrolase 97 C-terminal oligomerisation" evidence="4">
    <location>
        <begin position="591"/>
        <end position="689"/>
    </location>
</feature>
<evidence type="ECO:0000259" key="3">
    <source>
        <dbReference type="Pfam" id="PF14508"/>
    </source>
</evidence>
<dbReference type="InterPro" id="IPR019563">
    <property type="entry name" value="GH97_catalytic"/>
</dbReference>
<keyword evidence="6" id="KW-1185">Reference proteome</keyword>
<dbReference type="Gene3D" id="3.20.20.70">
    <property type="entry name" value="Aldolase class I"/>
    <property type="match status" value="1"/>
</dbReference>
<sequence length="711" mass="78848">MLKPPSPGRAGLLVLLVLALAAITLPASAAQTDPVNPASPYSVSSPDGQIEVGFALKSGKPFYNVSHHGKPFLLDSSLGMQFKDAPALDDDFEVTSVHRDTQDSTWKLQWGERKEIRNHYNELTIDLREKSAPGRQLQVVFRVFDDGVGFRYVLPRQDAMNEFAMTEEDTEFRFAGNFTAHSIPADYGPGIGDEHLWRTTPLSRVDAANTPLTIETPDRGFATLHEANLVDYASMTAASTKDGSPSLRSALVPMPDGVKVRGTAPHSSPWRTLTITDTAPQLMESNLVLNLNDPCQICGGDTSWIKPGKYVGVWWEIHKGLSTWTEGPKHGATTENAKRFIDFAAAHKIPYVMTEGWDKNWEEQPPGSYLTSNAASDFDPKEVIRYAESKGVKWEAHNETFGDVSNYDRQIDDVYAEYERLGIPAVKTGYAGDTKIDGQPHPHYDQTMINRYREHIKKAADHHLMVEAHEIVKDTGERRTFPNFMTREAVRGQEYEAWSEGNPPKHTVDIPFTRMMAGPVSYTPGIFNIKWDPPGPGVPWATMEPTRVHTTRAKQLAMYPVYLSGLQMLADLPEHYEGKPEFAFLEEVPTTWDDTKAINAKIGEYVTMARKSGAAWYVGSMTNEQARSLPVPLQFLDPGTTYTATVYGDAPGTDLENNPDQVEIKRVLVKSTDSLIARMAASGGQAVKLEPASKTDLETLPNCSQDTSVCQ</sequence>
<feature type="domain" description="Glycosyl-hydrolase 97 N-terminal" evidence="3">
    <location>
        <begin position="43"/>
        <end position="294"/>
    </location>
</feature>
<dbReference type="GO" id="GO:0016787">
    <property type="term" value="F:hydrolase activity"/>
    <property type="evidence" value="ECO:0007669"/>
    <property type="project" value="UniProtKB-KW"/>
</dbReference>
<organism evidence="5 6">
    <name type="scientific">Saccharopolyspora taberi</name>
    <dbReference type="NCBI Taxonomy" id="60895"/>
    <lineage>
        <taxon>Bacteria</taxon>
        <taxon>Bacillati</taxon>
        <taxon>Actinomycetota</taxon>
        <taxon>Actinomycetes</taxon>
        <taxon>Pseudonocardiales</taxon>
        <taxon>Pseudonocardiaceae</taxon>
        <taxon>Saccharopolyspora</taxon>
    </lineage>
</organism>
<evidence type="ECO:0000313" key="6">
    <source>
        <dbReference type="Proteomes" id="UP001500979"/>
    </source>
</evidence>
<keyword evidence="1" id="KW-0732">Signal</keyword>
<dbReference type="InterPro" id="IPR029486">
    <property type="entry name" value="GH97_N"/>
</dbReference>
<dbReference type="PANTHER" id="PTHR35803:SF1">
    <property type="entry name" value="GLUCAN 1,4-ALPHA-GLUCOSIDASE SUSB"/>
    <property type="match status" value="1"/>
</dbReference>
<dbReference type="Pfam" id="PF10566">
    <property type="entry name" value="Glyco_hydro_97"/>
    <property type="match status" value="1"/>
</dbReference>
<dbReference type="RefSeq" id="WP_344682032.1">
    <property type="nucleotide sequence ID" value="NZ_BAAAUX010000016.1"/>
</dbReference>
<evidence type="ECO:0000313" key="5">
    <source>
        <dbReference type="EMBL" id="GAA2801677.1"/>
    </source>
</evidence>
<evidence type="ECO:0000259" key="2">
    <source>
        <dbReference type="Pfam" id="PF10566"/>
    </source>
</evidence>